<dbReference type="Pfam" id="PF13328">
    <property type="entry name" value="HD_4"/>
    <property type="match status" value="1"/>
</dbReference>
<evidence type="ECO:0000313" key="11">
    <source>
        <dbReference type="Proteomes" id="UP000251075"/>
    </source>
</evidence>
<evidence type="ECO:0000256" key="1">
    <source>
        <dbReference type="ARBA" id="ARBA00013251"/>
    </source>
</evidence>
<dbReference type="InterPro" id="IPR003607">
    <property type="entry name" value="HD/PDEase_dom"/>
</dbReference>
<dbReference type="Proteomes" id="UP000251075">
    <property type="component" value="Unassembled WGS sequence"/>
</dbReference>
<dbReference type="SUPFAM" id="SSF55021">
    <property type="entry name" value="ACT-like"/>
    <property type="match status" value="1"/>
</dbReference>
<dbReference type="RefSeq" id="WP_112143176.1">
    <property type="nucleotide sequence ID" value="NZ_PGTO01000004.1"/>
</dbReference>
<dbReference type="InterPro" id="IPR043519">
    <property type="entry name" value="NT_sf"/>
</dbReference>
<dbReference type="InterPro" id="IPR002912">
    <property type="entry name" value="ACT_dom"/>
</dbReference>
<comment type="caution">
    <text evidence="10">The sequence shown here is derived from an EMBL/GenBank/DDBJ whole genome shotgun (WGS) entry which is preliminary data.</text>
</comment>
<protein>
    <recommendedName>
        <fullName evidence="2">GTP pyrophosphokinase rsh</fullName>
        <ecNumber evidence="1">2.7.6.5</ecNumber>
    </recommendedName>
    <alternativeName>
        <fullName evidence="4">(p)ppGpp synthase</fullName>
    </alternativeName>
    <alternativeName>
        <fullName evidence="3">ATP:GTP 3'-pyrophosphotransferase</fullName>
    </alternativeName>
</protein>
<accession>A0A364NZZ0</accession>
<dbReference type="CDD" id="cd01668">
    <property type="entry name" value="TGS_RSH"/>
    <property type="match status" value="1"/>
</dbReference>
<dbReference type="SUPFAM" id="SSF81301">
    <property type="entry name" value="Nucleotidyltransferase"/>
    <property type="match status" value="1"/>
</dbReference>
<sequence>MMRQFELLERVKSYDPSADEDAINRAYVFAMKMHGSQLRASGDPYFSHPIEVAGILTKYRLDSASIITALLHDTIEDTPATLEDIERLFGREIGRLVDGVTKLNRIELQSDHAKQAENLRKLVLAMSEDIRVLLVKLADRMHNMRTLHYIKNPDKRRRIAMETMEIYAPLAERIGMQGIKMELEDLAFAELHPDARGSIVARLSFLREQGGDLISRILEELRLILGDADIKATVSGREKTPYSIWQKMQRKNVGFEQLSDIMAFRVAVDGVEDCYRALGVIHSKYPMVPNRFKDYISTPKPNGYRSLHTGVFGPERHRIEVQIRTVEMHEVSELGVAAHWKYKQDGGNLTDGRQYRWLRELLDILEHASNPEEFLEHTKLEMFSDQVFCFTPKGDLISLPRGACPVDFAYAVHSQVGDTCVGAKVNGRIMPLRTQLQNGDQVDIITSKAQTPNPTWERFVVTGKARARIRRFIRTQQRAQYTELGRAILVRGFRQEGYDFTEKAADGVLRIFKAATVDDLLAMVGEGTLTAREVVSSVFPELKSQAQRPDNVVALKARQKSANDKKDKSHAVPIKGLIPGMAMHFAGCCHPLPGDRIVGIVSTGRGVTIHTIDCENLEQFADQPERWLDLAWDESDTDAHVGRIDLVVANEPGSFGAISTVIAKNMGNITNLKITNRTTDFFEMIIDIEVRDVKHLTNVIAALRATPAINSVDRARN</sequence>
<dbReference type="SUPFAM" id="SSF109604">
    <property type="entry name" value="HD-domain/PDEase-like"/>
    <property type="match status" value="1"/>
</dbReference>
<comment type="function">
    <text evidence="6">In eubacteria ppGpp (guanosine 3'-diphosphate 5'-diphosphate) is a mediator of the stringent response that coordinates a variety of cellular activities in response to changes in nutritional abundance.</text>
</comment>
<dbReference type="OrthoDB" id="9805041at2"/>
<proteinExistence type="inferred from homology"/>
<comment type="similarity">
    <text evidence="6">Belongs to the relA/spoT family.</text>
</comment>
<dbReference type="InterPro" id="IPR007685">
    <property type="entry name" value="RelA_SpoT"/>
</dbReference>
<comment type="catalytic activity">
    <reaction evidence="5">
        <text>GTP + ATP = guanosine 3'-diphosphate 5'-triphosphate + AMP</text>
        <dbReference type="Rhea" id="RHEA:22088"/>
        <dbReference type="ChEBI" id="CHEBI:30616"/>
        <dbReference type="ChEBI" id="CHEBI:37565"/>
        <dbReference type="ChEBI" id="CHEBI:142410"/>
        <dbReference type="ChEBI" id="CHEBI:456215"/>
        <dbReference type="EC" id="2.7.6.5"/>
    </reaction>
</comment>
<evidence type="ECO:0000259" key="7">
    <source>
        <dbReference type="PROSITE" id="PS51671"/>
    </source>
</evidence>
<dbReference type="InterPro" id="IPR006674">
    <property type="entry name" value="HD_domain"/>
</dbReference>
<dbReference type="GO" id="GO:0015969">
    <property type="term" value="P:guanosine tetraphosphate metabolic process"/>
    <property type="evidence" value="ECO:0007669"/>
    <property type="project" value="InterPro"/>
</dbReference>
<dbReference type="CDD" id="cd04876">
    <property type="entry name" value="ACT_RelA-SpoT"/>
    <property type="match status" value="1"/>
</dbReference>
<dbReference type="GO" id="GO:0005886">
    <property type="term" value="C:plasma membrane"/>
    <property type="evidence" value="ECO:0007669"/>
    <property type="project" value="TreeGrafter"/>
</dbReference>
<gene>
    <name evidence="10" type="ORF">CU669_07205</name>
</gene>
<evidence type="ECO:0000259" key="8">
    <source>
        <dbReference type="PROSITE" id="PS51831"/>
    </source>
</evidence>
<dbReference type="Gene3D" id="1.10.3210.10">
    <property type="entry name" value="Hypothetical protein af1432"/>
    <property type="match status" value="1"/>
</dbReference>
<dbReference type="InterPro" id="IPR012676">
    <property type="entry name" value="TGS-like"/>
</dbReference>
<dbReference type="InterPro" id="IPR004811">
    <property type="entry name" value="RelA/Spo_fam"/>
</dbReference>
<dbReference type="InterPro" id="IPR033655">
    <property type="entry name" value="TGS_RelA/SpoT"/>
</dbReference>
<evidence type="ECO:0000256" key="3">
    <source>
        <dbReference type="ARBA" id="ARBA00029754"/>
    </source>
</evidence>
<dbReference type="InterPro" id="IPR004095">
    <property type="entry name" value="TGS"/>
</dbReference>
<dbReference type="GO" id="GO:0042594">
    <property type="term" value="P:response to starvation"/>
    <property type="evidence" value="ECO:0007669"/>
    <property type="project" value="TreeGrafter"/>
</dbReference>
<dbReference type="EC" id="2.7.6.5" evidence="1"/>
<dbReference type="Gene3D" id="3.10.20.30">
    <property type="match status" value="1"/>
</dbReference>
<dbReference type="FunFam" id="3.30.460.10:FF:000001">
    <property type="entry name" value="GTP pyrophosphokinase RelA"/>
    <property type="match status" value="1"/>
</dbReference>
<dbReference type="InterPro" id="IPR012675">
    <property type="entry name" value="Beta-grasp_dom_sf"/>
</dbReference>
<dbReference type="PROSITE" id="PS51671">
    <property type="entry name" value="ACT"/>
    <property type="match status" value="1"/>
</dbReference>
<dbReference type="CDD" id="cd05399">
    <property type="entry name" value="NT_Rel-Spo_like"/>
    <property type="match status" value="1"/>
</dbReference>
<dbReference type="Gene3D" id="3.30.70.260">
    <property type="match status" value="1"/>
</dbReference>
<feature type="domain" description="ACT" evidence="7">
    <location>
        <begin position="643"/>
        <end position="717"/>
    </location>
</feature>
<reference evidence="10 11" key="1">
    <citation type="submission" date="2017-11" db="EMBL/GenBank/DDBJ databases">
        <title>Draft genome sequence of magnetotactic bacterium Magnetospirillum kuznetsovii LBB-42.</title>
        <authorList>
            <person name="Grouzdev D.S."/>
            <person name="Rysina M.S."/>
            <person name="Baslerov R.V."/>
            <person name="Koziaeva V."/>
        </authorList>
    </citation>
    <scope>NUCLEOTIDE SEQUENCE [LARGE SCALE GENOMIC DNA]</scope>
    <source>
        <strain evidence="10 11">LBB-42</strain>
    </source>
</reference>
<dbReference type="Pfam" id="PF19296">
    <property type="entry name" value="RelA_AH_RIS"/>
    <property type="match status" value="1"/>
</dbReference>
<evidence type="ECO:0000259" key="9">
    <source>
        <dbReference type="PROSITE" id="PS51880"/>
    </source>
</evidence>
<feature type="domain" description="HD" evidence="8">
    <location>
        <begin position="45"/>
        <end position="144"/>
    </location>
</feature>
<organism evidence="10 11">
    <name type="scientific">Paramagnetospirillum kuznetsovii</name>
    <dbReference type="NCBI Taxonomy" id="2053833"/>
    <lineage>
        <taxon>Bacteria</taxon>
        <taxon>Pseudomonadati</taxon>
        <taxon>Pseudomonadota</taxon>
        <taxon>Alphaproteobacteria</taxon>
        <taxon>Rhodospirillales</taxon>
        <taxon>Magnetospirillaceae</taxon>
        <taxon>Paramagnetospirillum</taxon>
    </lineage>
</organism>
<evidence type="ECO:0000256" key="5">
    <source>
        <dbReference type="ARBA" id="ARBA00048244"/>
    </source>
</evidence>
<dbReference type="NCBIfam" id="TIGR00691">
    <property type="entry name" value="spoT_relA"/>
    <property type="match status" value="1"/>
</dbReference>
<evidence type="ECO:0000256" key="4">
    <source>
        <dbReference type="ARBA" id="ARBA00032407"/>
    </source>
</evidence>
<dbReference type="PANTHER" id="PTHR21262">
    <property type="entry name" value="GUANOSINE-3',5'-BIS DIPHOSPHATE 3'-PYROPHOSPHOHYDROLASE"/>
    <property type="match status" value="1"/>
</dbReference>
<evidence type="ECO:0000256" key="2">
    <source>
        <dbReference type="ARBA" id="ARBA00014315"/>
    </source>
</evidence>
<dbReference type="InterPro" id="IPR045600">
    <property type="entry name" value="RelA/SpoT_AH_RIS"/>
</dbReference>
<keyword evidence="10" id="KW-0378">Hydrolase</keyword>
<dbReference type="Gene3D" id="3.30.460.10">
    <property type="entry name" value="Beta Polymerase, domain 2"/>
    <property type="match status" value="1"/>
</dbReference>
<dbReference type="EMBL" id="PGTO01000004">
    <property type="protein sequence ID" value="RAU22477.1"/>
    <property type="molecule type" value="Genomic_DNA"/>
</dbReference>
<dbReference type="GO" id="GO:0015949">
    <property type="term" value="P:nucleobase-containing small molecule interconversion"/>
    <property type="evidence" value="ECO:0007669"/>
    <property type="project" value="UniProtKB-ARBA"/>
</dbReference>
<dbReference type="SUPFAM" id="SSF81271">
    <property type="entry name" value="TGS-like"/>
    <property type="match status" value="1"/>
</dbReference>
<keyword evidence="11" id="KW-1185">Reference proteome</keyword>
<dbReference type="SMART" id="SM00471">
    <property type="entry name" value="HDc"/>
    <property type="match status" value="1"/>
</dbReference>
<dbReference type="Pfam" id="PF13291">
    <property type="entry name" value="ACT_4"/>
    <property type="match status" value="1"/>
</dbReference>
<dbReference type="Pfam" id="PF02824">
    <property type="entry name" value="TGS"/>
    <property type="match status" value="1"/>
</dbReference>
<name>A0A364NZZ0_9PROT</name>
<dbReference type="FunFam" id="3.10.20.30:FF:000002">
    <property type="entry name" value="GTP pyrophosphokinase (RelA/SpoT)"/>
    <property type="match status" value="1"/>
</dbReference>
<dbReference type="Pfam" id="PF04607">
    <property type="entry name" value="RelA_SpoT"/>
    <property type="match status" value="1"/>
</dbReference>
<evidence type="ECO:0000256" key="6">
    <source>
        <dbReference type="RuleBase" id="RU003847"/>
    </source>
</evidence>
<dbReference type="GO" id="GO:0008893">
    <property type="term" value="F:guanosine-3',5'-bis(diphosphate) 3'-diphosphatase activity"/>
    <property type="evidence" value="ECO:0007669"/>
    <property type="project" value="TreeGrafter"/>
</dbReference>
<dbReference type="PROSITE" id="PS51880">
    <property type="entry name" value="TGS"/>
    <property type="match status" value="1"/>
</dbReference>
<dbReference type="SMART" id="SM00954">
    <property type="entry name" value="RelA_SpoT"/>
    <property type="match status" value="1"/>
</dbReference>
<dbReference type="CDD" id="cd00077">
    <property type="entry name" value="HDc"/>
    <property type="match status" value="1"/>
</dbReference>
<dbReference type="AlphaFoldDB" id="A0A364NZZ0"/>
<dbReference type="FunFam" id="1.10.3210.10:FF:000001">
    <property type="entry name" value="GTP pyrophosphokinase RelA"/>
    <property type="match status" value="1"/>
</dbReference>
<dbReference type="InterPro" id="IPR045865">
    <property type="entry name" value="ACT-like_dom_sf"/>
</dbReference>
<dbReference type="PROSITE" id="PS51831">
    <property type="entry name" value="HD"/>
    <property type="match status" value="1"/>
</dbReference>
<evidence type="ECO:0000313" key="10">
    <source>
        <dbReference type="EMBL" id="RAU22477.1"/>
    </source>
</evidence>
<feature type="domain" description="TGS" evidence="9">
    <location>
        <begin position="381"/>
        <end position="446"/>
    </location>
</feature>
<dbReference type="PANTHER" id="PTHR21262:SF36">
    <property type="entry name" value="BIFUNCTIONAL (P)PPGPP SYNTHASE_HYDROLASE SPOT"/>
    <property type="match status" value="1"/>
</dbReference>
<dbReference type="GO" id="GO:0008728">
    <property type="term" value="F:GTP diphosphokinase activity"/>
    <property type="evidence" value="ECO:0007669"/>
    <property type="project" value="UniProtKB-EC"/>
</dbReference>